<dbReference type="InterPro" id="IPR001356">
    <property type="entry name" value="HD"/>
</dbReference>
<evidence type="ECO:0000259" key="4">
    <source>
        <dbReference type="PROSITE" id="PS50071"/>
    </source>
</evidence>
<dbReference type="RefSeq" id="XP_039454569.1">
    <property type="nucleotide sequence ID" value="XM_039598635.1"/>
</dbReference>
<dbReference type="SMART" id="SM00389">
    <property type="entry name" value="HOX"/>
    <property type="match status" value="1"/>
</dbReference>
<reference evidence="6" key="1">
    <citation type="submission" date="2020-03" db="EMBL/GenBank/DDBJ databases">
        <title>Evolution of repeat sequences and sex chromosomes of tilapia species revealed by chromosome-level genomes.</title>
        <authorList>
            <person name="Xu L."/>
            <person name="Tao W."/>
            <person name="Wang D."/>
            <person name="Zhou Q."/>
        </authorList>
    </citation>
    <scope>NUCLEOTIDE SEQUENCE [LARGE SCALE GENOMIC DNA]</scope>
    <source>
        <strain evidence="6">Israel</strain>
    </source>
</reference>
<feature type="region of interest" description="Disordered" evidence="3">
    <location>
        <begin position="1"/>
        <end position="114"/>
    </location>
</feature>
<feature type="region of interest" description="Disordered" evidence="3">
    <location>
        <begin position="287"/>
        <end position="311"/>
    </location>
</feature>
<dbReference type="InterPro" id="IPR009057">
    <property type="entry name" value="Homeodomain-like_sf"/>
</dbReference>
<dbReference type="PROSITE" id="PS50071">
    <property type="entry name" value="HOMEOBOX_2"/>
    <property type="match status" value="1"/>
</dbReference>
<evidence type="ECO:0000313" key="6">
    <source>
        <dbReference type="Proteomes" id="UP000472276"/>
    </source>
</evidence>
<dbReference type="Ensembl" id="ENSOABT00000079632.1">
    <property type="protein sequence ID" value="ENSOABP00000062231.1"/>
    <property type="gene ID" value="ENSOABG00000033198.1"/>
</dbReference>
<dbReference type="AlphaFoldDB" id="A0AAZ1X2N2"/>
<evidence type="ECO:0000256" key="2">
    <source>
        <dbReference type="RuleBase" id="RU000682"/>
    </source>
</evidence>
<accession>A0AAZ1X2N2</accession>
<feature type="compositionally biased region" description="Basic and acidic residues" evidence="3">
    <location>
        <begin position="94"/>
        <end position="114"/>
    </location>
</feature>
<reference evidence="5" key="2">
    <citation type="submission" date="2025-08" db="UniProtKB">
        <authorList>
            <consortium name="Ensembl"/>
        </authorList>
    </citation>
    <scope>IDENTIFICATION</scope>
</reference>
<feature type="compositionally biased region" description="Low complexity" evidence="3">
    <location>
        <begin position="537"/>
        <end position="546"/>
    </location>
</feature>
<keyword evidence="1 2" id="KW-0238">DNA-binding</keyword>
<dbReference type="InterPro" id="IPR042988">
    <property type="entry name" value="NOBOX"/>
</dbReference>
<keyword evidence="1 2" id="KW-0371">Homeobox</keyword>
<dbReference type="Gene3D" id="1.10.10.60">
    <property type="entry name" value="Homeodomain-like"/>
    <property type="match status" value="1"/>
</dbReference>
<dbReference type="CDD" id="cd00086">
    <property type="entry name" value="homeodomain"/>
    <property type="match status" value="1"/>
</dbReference>
<gene>
    <name evidence="5" type="primary">LOC120433086</name>
</gene>
<feature type="compositionally biased region" description="Pro residues" evidence="3">
    <location>
        <begin position="524"/>
        <end position="536"/>
    </location>
</feature>
<feature type="region of interest" description="Disordered" evidence="3">
    <location>
        <begin position="519"/>
        <end position="597"/>
    </location>
</feature>
<reference evidence="5" key="3">
    <citation type="submission" date="2025-09" db="UniProtKB">
        <authorList>
            <consortium name="Ensembl"/>
        </authorList>
    </citation>
    <scope>IDENTIFICATION</scope>
</reference>
<dbReference type="GO" id="GO:0000981">
    <property type="term" value="F:DNA-binding transcription factor activity, RNA polymerase II-specific"/>
    <property type="evidence" value="ECO:0007669"/>
    <property type="project" value="TreeGrafter"/>
</dbReference>
<dbReference type="GO" id="GO:0005634">
    <property type="term" value="C:nucleus"/>
    <property type="evidence" value="ECO:0007669"/>
    <property type="project" value="UniProtKB-SubCell"/>
</dbReference>
<dbReference type="SUPFAM" id="SSF46689">
    <property type="entry name" value="Homeodomain-like"/>
    <property type="match status" value="1"/>
</dbReference>
<dbReference type="PANTHER" id="PTHR47060:SF1">
    <property type="entry name" value="HOMEOBOX PROTEIN NOBOX"/>
    <property type="match status" value="1"/>
</dbReference>
<keyword evidence="1 2" id="KW-0539">Nucleus</keyword>
<feature type="compositionally biased region" description="Low complexity" evidence="3">
    <location>
        <begin position="566"/>
        <end position="597"/>
    </location>
</feature>
<dbReference type="GO" id="GO:0000978">
    <property type="term" value="F:RNA polymerase II cis-regulatory region sequence-specific DNA binding"/>
    <property type="evidence" value="ECO:0007669"/>
    <property type="project" value="TreeGrafter"/>
</dbReference>
<keyword evidence="6" id="KW-1185">Reference proteome</keyword>
<feature type="compositionally biased region" description="Acidic residues" evidence="3">
    <location>
        <begin position="52"/>
        <end position="63"/>
    </location>
</feature>
<feature type="compositionally biased region" description="Low complexity" evidence="3">
    <location>
        <begin position="291"/>
        <end position="305"/>
    </location>
</feature>
<sequence>MDDEFEGTSSQMVIFSKNDRTGVEEKEAREWVPKSVSSSEDDGTDDWKPTQDESEGYSEEEEEQERKRIPKVAMKNKTGCPVPQREMAAASEEDGTHDSRPTQDESKDDSKDEAEHLGQMIHKVAMEKMEITQVYPTQHSTRGRGRALSFPLLPGIESVDSCLLPPAPKKRTRIDYSTDQLEHLEALFQEDHYPDVKKRKVIAASVGVTPQRIMVWFQNRRAKWRKVRGVTAKVEHGQSRAEYSPHHQINPTLPTLAHNSKGAASLSRYDALKLPQLAPVPPSFPTITTQSPPSHSSLLSSLSSPGESRVMDTGQHQLSSQEGLVEYPPRPMQSPPPLQLASLPLFTMTFNFANPTPPLLNTPAHTPPLFLDALEGGSTLAHHETQSLPTDTSLLFDLDYPTSSQQSNTLSYQLQTSYPTSQPQLQPQASLPHMTYLTPPPYLTLNPPESNPTSYLTFGPGGNSTGVVTDSTTGHACFQSQSAIQILLHHVPEIGMRPTSVAVTFTTEEPLLLSTTQATDLAPSAPPAAEPSPNPEDPTTTPLLTEAEGESGMFLDRDLERESGCPSHQSQPLSPPQLQQPLLPLSRPRPTSGPGFP</sequence>
<comment type="subcellular location">
    <subcellularLocation>
        <location evidence="1 2">Nucleus</location>
    </subcellularLocation>
</comment>
<evidence type="ECO:0000256" key="3">
    <source>
        <dbReference type="SAM" id="MobiDB-lite"/>
    </source>
</evidence>
<feature type="compositionally biased region" description="Basic and acidic residues" evidence="3">
    <location>
        <begin position="17"/>
        <end position="32"/>
    </location>
</feature>
<evidence type="ECO:0000256" key="1">
    <source>
        <dbReference type="PROSITE-ProRule" id="PRU00108"/>
    </source>
</evidence>
<name>A0AAZ1X2N2_OREAU</name>
<dbReference type="PANTHER" id="PTHR47060">
    <property type="entry name" value="HOMEOBOX PROTEIN NOBOX"/>
    <property type="match status" value="1"/>
</dbReference>
<dbReference type="Proteomes" id="UP000472276">
    <property type="component" value="Unassembled WGS sequence"/>
</dbReference>
<feature type="DNA-binding region" description="Homeobox" evidence="1">
    <location>
        <begin position="169"/>
        <end position="228"/>
    </location>
</feature>
<evidence type="ECO:0000313" key="5">
    <source>
        <dbReference type="Ensembl" id="ENSOABP00000062231.1"/>
    </source>
</evidence>
<feature type="domain" description="Homeobox" evidence="4">
    <location>
        <begin position="167"/>
        <end position="227"/>
    </location>
</feature>
<dbReference type="KEGG" id="oau:120433086"/>
<dbReference type="Pfam" id="PF00046">
    <property type="entry name" value="Homeodomain"/>
    <property type="match status" value="1"/>
</dbReference>
<proteinExistence type="predicted"/>
<protein>
    <recommendedName>
        <fullName evidence="4">Homeobox domain-containing protein</fullName>
    </recommendedName>
</protein>
<dbReference type="GeneID" id="120433086"/>
<organism evidence="5 6">
    <name type="scientific">Oreochromis aureus</name>
    <name type="common">Israeli tilapia</name>
    <name type="synonym">Chromis aureus</name>
    <dbReference type="NCBI Taxonomy" id="47969"/>
    <lineage>
        <taxon>Eukaryota</taxon>
        <taxon>Metazoa</taxon>
        <taxon>Chordata</taxon>
        <taxon>Craniata</taxon>
        <taxon>Vertebrata</taxon>
        <taxon>Euteleostomi</taxon>
        <taxon>Actinopterygii</taxon>
        <taxon>Neopterygii</taxon>
        <taxon>Teleostei</taxon>
        <taxon>Neoteleostei</taxon>
        <taxon>Acanthomorphata</taxon>
        <taxon>Ovalentaria</taxon>
        <taxon>Cichlomorphae</taxon>
        <taxon>Cichliformes</taxon>
        <taxon>Cichlidae</taxon>
        <taxon>African cichlids</taxon>
        <taxon>Pseudocrenilabrinae</taxon>
        <taxon>Oreochromini</taxon>
        <taxon>Oreochromis</taxon>
    </lineage>
</organism>